<accession>A0ABU5PR77</accession>
<dbReference type="Pfam" id="PF19124">
    <property type="entry name" value="DUF5808"/>
    <property type="match status" value="1"/>
</dbReference>
<dbReference type="InterPro" id="IPR043831">
    <property type="entry name" value="DUF5808"/>
</dbReference>
<protein>
    <submittedName>
        <fullName evidence="4">DUF5808 domain-containing protein</fullName>
    </submittedName>
</protein>
<feature type="transmembrane region" description="Helical" evidence="1">
    <location>
        <begin position="6"/>
        <end position="26"/>
    </location>
</feature>
<dbReference type="Proteomes" id="UP001292216">
    <property type="component" value="Unassembled WGS sequence"/>
</dbReference>
<feature type="domain" description="DUF1648" evidence="2">
    <location>
        <begin position="147"/>
        <end position="194"/>
    </location>
</feature>
<feature type="domain" description="DUF5808" evidence="3">
    <location>
        <begin position="324"/>
        <end position="349"/>
    </location>
</feature>
<evidence type="ECO:0000256" key="1">
    <source>
        <dbReference type="SAM" id="Phobius"/>
    </source>
</evidence>
<feature type="transmembrane region" description="Helical" evidence="1">
    <location>
        <begin position="235"/>
        <end position="253"/>
    </location>
</feature>
<keyword evidence="1" id="KW-1133">Transmembrane helix</keyword>
<proteinExistence type="predicted"/>
<evidence type="ECO:0000313" key="4">
    <source>
        <dbReference type="EMBL" id="MEA3572444.1"/>
    </source>
</evidence>
<dbReference type="RefSeq" id="WP_009226931.1">
    <property type="nucleotide sequence ID" value="NZ_CBCSKM010000022.1"/>
</dbReference>
<evidence type="ECO:0000259" key="2">
    <source>
        <dbReference type="Pfam" id="PF07853"/>
    </source>
</evidence>
<feature type="transmembrane region" description="Helical" evidence="1">
    <location>
        <begin position="343"/>
        <end position="364"/>
    </location>
</feature>
<name>A0ABU5PR77_9BACL</name>
<keyword evidence="1" id="KW-0472">Membrane</keyword>
<evidence type="ECO:0000313" key="5">
    <source>
        <dbReference type="Proteomes" id="UP001292216"/>
    </source>
</evidence>
<feature type="transmembrane region" description="Helical" evidence="1">
    <location>
        <begin position="187"/>
        <end position="209"/>
    </location>
</feature>
<evidence type="ECO:0000259" key="3">
    <source>
        <dbReference type="Pfam" id="PF19124"/>
    </source>
</evidence>
<keyword evidence="5" id="KW-1185">Reference proteome</keyword>
<dbReference type="PANTHER" id="PTHR37810">
    <property type="entry name" value="IMMUNITY PROTEIN SDPI"/>
    <property type="match status" value="1"/>
</dbReference>
<sequence length="367" mass="41248">MQLLSTFLLLLMFLPLLASLALMPYLTRETVSFGVSVSEEQYWSEPVRRLRRLYASISGTIYSLLLIACFVSLWNKNGNEQGILFAIYLGVVLVISTGLHLAFYFRMKKLRPSLPAAPDSPALIAVDTGFRRQRLALSGKWFLIHAVIIVVSAALTLSQYASIPDTVAMKFDFSGQVVSSAAKSYRIVLFPNVMQIILTLLFWFVNWSIHHSKQQLRTSDPERSLRQNAAFRRRWSVFTVASSLALILMFSFIQVNMIRPMDISVITMVSLAVPVFIVLFAMVLTFTTGQGGSRIGRGRVPGNASAAPVYDDRYWKLGAIYFNPQDPTLFVEKRTGIGWTMNFANPISWLTLLGILVVIAWSAWLTK</sequence>
<keyword evidence="1" id="KW-0812">Transmembrane</keyword>
<dbReference type="Pfam" id="PF07853">
    <property type="entry name" value="DUF1648"/>
    <property type="match status" value="1"/>
</dbReference>
<feature type="transmembrane region" description="Helical" evidence="1">
    <location>
        <begin position="265"/>
        <end position="287"/>
    </location>
</feature>
<feature type="transmembrane region" description="Helical" evidence="1">
    <location>
        <begin position="141"/>
        <end position="161"/>
    </location>
</feature>
<gene>
    <name evidence="4" type="ORF">U9M73_21170</name>
</gene>
<organism evidence="4 5">
    <name type="scientific">Paenibacillus phoenicis</name>
    <dbReference type="NCBI Taxonomy" id="554117"/>
    <lineage>
        <taxon>Bacteria</taxon>
        <taxon>Bacillati</taxon>
        <taxon>Bacillota</taxon>
        <taxon>Bacilli</taxon>
        <taxon>Bacillales</taxon>
        <taxon>Paenibacillaceae</taxon>
        <taxon>Paenibacillus</taxon>
    </lineage>
</organism>
<dbReference type="EMBL" id="JAYERP010000001">
    <property type="protein sequence ID" value="MEA3572444.1"/>
    <property type="molecule type" value="Genomic_DNA"/>
</dbReference>
<dbReference type="PANTHER" id="PTHR37810:SF9">
    <property type="entry name" value="MEMBRANE PROTEIN"/>
    <property type="match status" value="1"/>
</dbReference>
<reference evidence="4 5" key="1">
    <citation type="submission" date="2023-12" db="EMBL/GenBank/DDBJ databases">
        <title>Whole genome sequencing of Paenibacillus phoenicis isolated from the Phoenix Mars Lander spacecraft assembly facility.</title>
        <authorList>
            <person name="Garcia A."/>
            <person name="Venkateswaran K."/>
        </authorList>
    </citation>
    <scope>NUCLEOTIDE SEQUENCE [LARGE SCALE GENOMIC DNA]</scope>
    <source>
        <strain evidence="4 5">3PO2SA</strain>
    </source>
</reference>
<feature type="transmembrane region" description="Helical" evidence="1">
    <location>
        <begin position="53"/>
        <end position="73"/>
    </location>
</feature>
<feature type="transmembrane region" description="Helical" evidence="1">
    <location>
        <begin position="85"/>
        <end position="105"/>
    </location>
</feature>
<comment type="caution">
    <text evidence="4">The sequence shown here is derived from an EMBL/GenBank/DDBJ whole genome shotgun (WGS) entry which is preliminary data.</text>
</comment>
<dbReference type="InterPro" id="IPR012867">
    <property type="entry name" value="DUF1648"/>
</dbReference>